<protein>
    <submittedName>
        <fullName evidence="4">NADP-reducing hydrogenase subunit HndB</fullName>
    </submittedName>
</protein>
<dbReference type="GO" id="GO:0046872">
    <property type="term" value="F:metal ion binding"/>
    <property type="evidence" value="ECO:0007669"/>
    <property type="project" value="UniProtKB-KW"/>
</dbReference>
<keyword evidence="2" id="KW-0408">Iron</keyword>
<dbReference type="Gene3D" id="3.40.30.10">
    <property type="entry name" value="Glutaredoxin"/>
    <property type="match status" value="1"/>
</dbReference>
<dbReference type="EMBL" id="FQZV01000008">
    <property type="protein sequence ID" value="SHI83143.1"/>
    <property type="molecule type" value="Genomic_DNA"/>
</dbReference>
<evidence type="ECO:0000256" key="2">
    <source>
        <dbReference type="ARBA" id="ARBA00023004"/>
    </source>
</evidence>
<accession>A0A1M6ECI9</accession>
<reference evidence="5" key="1">
    <citation type="submission" date="2016-11" db="EMBL/GenBank/DDBJ databases">
        <authorList>
            <person name="Varghese N."/>
            <person name="Submissions S."/>
        </authorList>
    </citation>
    <scope>NUCLEOTIDE SEQUENCE [LARGE SCALE GENOMIC DNA]</scope>
    <source>
        <strain evidence="5">DSM 17957</strain>
    </source>
</reference>
<dbReference type="CDD" id="cd02980">
    <property type="entry name" value="TRX_Fd_family"/>
    <property type="match status" value="1"/>
</dbReference>
<dbReference type="GO" id="GO:0051536">
    <property type="term" value="F:iron-sulfur cluster binding"/>
    <property type="evidence" value="ECO:0007669"/>
    <property type="project" value="UniProtKB-KW"/>
</dbReference>
<dbReference type="RefSeq" id="WP_110939985.1">
    <property type="nucleotide sequence ID" value="NZ_FQZV01000008.1"/>
</dbReference>
<dbReference type="InterPro" id="IPR036249">
    <property type="entry name" value="Thioredoxin-like_sf"/>
</dbReference>
<dbReference type="OrthoDB" id="9800692at2"/>
<sequence length="130" mass="14520">MKIKSLEELRKIREEHQEKVSLRDHGEVTGDRIEILIGMATCGISSGARETLNAFVEELKKEKIDNVKVVPVGCIGYCHSEPTVQVNVPGHKPVLYGKVKANKVHEIVEKHIKGGTPVARLELEIDFERA</sequence>
<organism evidence="4 5">
    <name type="scientific">Geosporobacter subterraneus DSM 17957</name>
    <dbReference type="NCBI Taxonomy" id="1121919"/>
    <lineage>
        <taxon>Bacteria</taxon>
        <taxon>Bacillati</taxon>
        <taxon>Bacillota</taxon>
        <taxon>Clostridia</taxon>
        <taxon>Peptostreptococcales</taxon>
        <taxon>Thermotaleaceae</taxon>
        <taxon>Geosporobacter</taxon>
    </lineage>
</organism>
<dbReference type="STRING" id="1121919.SAMN02745975_00700"/>
<evidence type="ECO:0000313" key="4">
    <source>
        <dbReference type="EMBL" id="SHI83143.1"/>
    </source>
</evidence>
<dbReference type="SUPFAM" id="SSF52833">
    <property type="entry name" value="Thioredoxin-like"/>
    <property type="match status" value="1"/>
</dbReference>
<evidence type="ECO:0000256" key="3">
    <source>
        <dbReference type="ARBA" id="ARBA00023014"/>
    </source>
</evidence>
<evidence type="ECO:0000313" key="5">
    <source>
        <dbReference type="Proteomes" id="UP000184536"/>
    </source>
</evidence>
<gene>
    <name evidence="4" type="ORF">SAMN02745975_00700</name>
</gene>
<keyword evidence="5" id="KW-1185">Reference proteome</keyword>
<dbReference type="AlphaFoldDB" id="A0A1M6ECI9"/>
<proteinExistence type="predicted"/>
<dbReference type="PANTHER" id="PTHR43578:SF3">
    <property type="entry name" value="NADH-QUINONE OXIDOREDUCTASE SUBUNIT F"/>
    <property type="match status" value="1"/>
</dbReference>
<keyword evidence="3" id="KW-0411">Iron-sulfur</keyword>
<name>A0A1M6ECI9_9FIRM</name>
<evidence type="ECO:0000256" key="1">
    <source>
        <dbReference type="ARBA" id="ARBA00022723"/>
    </source>
</evidence>
<dbReference type="Proteomes" id="UP000184536">
    <property type="component" value="Unassembled WGS sequence"/>
</dbReference>
<dbReference type="PANTHER" id="PTHR43578">
    <property type="entry name" value="NADH-QUINONE OXIDOREDUCTASE SUBUNIT F"/>
    <property type="match status" value="1"/>
</dbReference>
<keyword evidence="1" id="KW-0479">Metal-binding</keyword>